<gene>
    <name evidence="3" type="ORF">PROFUN_08208</name>
</gene>
<feature type="region of interest" description="Disordered" evidence="1">
    <location>
        <begin position="53"/>
        <end position="92"/>
    </location>
</feature>
<sequence>MHYSPHGKWLKSGCDVKVFRSEWKKNKPTFEIENYRRDSLVRIQDILRKKLLECPSADKPPEMEDSQKVSNKMREESSESPPPADQTTKGQDRVVLMTDFSLFRHKITRSDPISSFLCLASQFNILSQSLFLLFGYHKMRRRDHYT</sequence>
<evidence type="ECO:0000313" key="3">
    <source>
        <dbReference type="EMBL" id="PRP79447.1"/>
    </source>
</evidence>
<proteinExistence type="predicted"/>
<accession>A0A2P6N685</accession>
<reference evidence="3 4" key="1">
    <citation type="journal article" date="2018" name="Genome Biol. Evol.">
        <title>Multiple Roots of Fruiting Body Formation in Amoebozoa.</title>
        <authorList>
            <person name="Hillmann F."/>
            <person name="Forbes G."/>
            <person name="Novohradska S."/>
            <person name="Ferling I."/>
            <person name="Riege K."/>
            <person name="Groth M."/>
            <person name="Westermann M."/>
            <person name="Marz M."/>
            <person name="Spaller T."/>
            <person name="Winckler T."/>
            <person name="Schaap P."/>
            <person name="Glockner G."/>
        </authorList>
    </citation>
    <scope>NUCLEOTIDE SEQUENCE [LARGE SCALE GENOMIC DNA]</scope>
    <source>
        <strain evidence="3 4">Jena</strain>
    </source>
</reference>
<dbReference type="AlphaFoldDB" id="A0A2P6N685"/>
<keyword evidence="4" id="KW-1185">Reference proteome</keyword>
<evidence type="ECO:0000313" key="4">
    <source>
        <dbReference type="Proteomes" id="UP000241769"/>
    </source>
</evidence>
<dbReference type="InParanoid" id="A0A2P6N685"/>
<protein>
    <submittedName>
        <fullName evidence="3">Uncharacterized protein</fullName>
    </submittedName>
</protein>
<feature type="transmembrane region" description="Helical" evidence="2">
    <location>
        <begin position="113"/>
        <end position="136"/>
    </location>
</feature>
<comment type="caution">
    <text evidence="3">The sequence shown here is derived from an EMBL/GenBank/DDBJ whole genome shotgun (WGS) entry which is preliminary data.</text>
</comment>
<evidence type="ECO:0000256" key="2">
    <source>
        <dbReference type="SAM" id="Phobius"/>
    </source>
</evidence>
<evidence type="ECO:0000256" key="1">
    <source>
        <dbReference type="SAM" id="MobiDB-lite"/>
    </source>
</evidence>
<dbReference type="Proteomes" id="UP000241769">
    <property type="component" value="Unassembled WGS sequence"/>
</dbReference>
<name>A0A2P6N685_9EUKA</name>
<organism evidence="3 4">
    <name type="scientific">Planoprotostelium fungivorum</name>
    <dbReference type="NCBI Taxonomy" id="1890364"/>
    <lineage>
        <taxon>Eukaryota</taxon>
        <taxon>Amoebozoa</taxon>
        <taxon>Evosea</taxon>
        <taxon>Variosea</taxon>
        <taxon>Cavosteliida</taxon>
        <taxon>Cavosteliaceae</taxon>
        <taxon>Planoprotostelium</taxon>
    </lineage>
</organism>
<keyword evidence="2" id="KW-0812">Transmembrane</keyword>
<keyword evidence="2" id="KW-0472">Membrane</keyword>
<keyword evidence="2" id="KW-1133">Transmembrane helix</keyword>
<dbReference type="EMBL" id="MDYQ01000184">
    <property type="protein sequence ID" value="PRP79447.1"/>
    <property type="molecule type" value="Genomic_DNA"/>
</dbReference>
<feature type="compositionally biased region" description="Basic and acidic residues" evidence="1">
    <location>
        <begin position="59"/>
        <end position="77"/>
    </location>
</feature>